<comment type="caution">
    <text evidence="2">The sequence shown here is derived from an EMBL/GenBank/DDBJ whole genome shotgun (WGS) entry which is preliminary data.</text>
</comment>
<dbReference type="GO" id="GO:0009773">
    <property type="term" value="P:photosynthetic electron transport in photosystem I"/>
    <property type="evidence" value="ECO:0007669"/>
    <property type="project" value="InterPro"/>
</dbReference>
<dbReference type="Proteomes" id="UP000751190">
    <property type="component" value="Unassembled WGS sequence"/>
</dbReference>
<evidence type="ECO:0000313" key="3">
    <source>
        <dbReference type="Proteomes" id="UP000751190"/>
    </source>
</evidence>
<dbReference type="PANTHER" id="PTHR35709:SF1">
    <property type="entry name" value="PROTEIN PROTON GRADIENT REGULATION 5, CHLOROPLASTIC"/>
    <property type="match status" value="1"/>
</dbReference>
<dbReference type="EMBL" id="JAGTXO010000010">
    <property type="protein sequence ID" value="KAG8465300.1"/>
    <property type="molecule type" value="Genomic_DNA"/>
</dbReference>
<organism evidence="2 3">
    <name type="scientific">Diacronema lutheri</name>
    <name type="common">Unicellular marine alga</name>
    <name type="synonym">Monochrysis lutheri</name>
    <dbReference type="NCBI Taxonomy" id="2081491"/>
    <lineage>
        <taxon>Eukaryota</taxon>
        <taxon>Haptista</taxon>
        <taxon>Haptophyta</taxon>
        <taxon>Pavlovophyceae</taxon>
        <taxon>Pavlovales</taxon>
        <taxon>Pavlovaceae</taxon>
        <taxon>Diacronema</taxon>
    </lineage>
</organism>
<dbReference type="InterPro" id="IPR037497">
    <property type="entry name" value="PGR5"/>
</dbReference>
<dbReference type="PANTHER" id="PTHR35709">
    <property type="entry name" value="PROTEIN PROTON GRADIENT REGULATION 5, CHLOROPLASTIC"/>
    <property type="match status" value="1"/>
</dbReference>
<name>A0A8J5XMR5_DIALT</name>
<sequence>MRWTLLLACLALPMVAHGFAPPAARAQARSARSALALPARPLAPASAVRMGNDAPTGPFTPVVLLGKRVLGDKVFNKVRGKLISYHSQIIGYFCEYTGAPRKMNQLLIRKAKTNGGRLGFLN</sequence>
<dbReference type="OrthoDB" id="26525at2759"/>
<keyword evidence="1" id="KW-0732">Signal</keyword>
<evidence type="ECO:0000313" key="2">
    <source>
        <dbReference type="EMBL" id="KAG8465300.1"/>
    </source>
</evidence>
<dbReference type="OMA" id="IGYFCEY"/>
<keyword evidence="3" id="KW-1185">Reference proteome</keyword>
<proteinExistence type="predicted"/>
<accession>A0A8J5XMR5</accession>
<feature type="signal peptide" evidence="1">
    <location>
        <begin position="1"/>
        <end position="18"/>
    </location>
</feature>
<feature type="chain" id="PRO_5035184559" evidence="1">
    <location>
        <begin position="19"/>
        <end position="122"/>
    </location>
</feature>
<reference evidence="2" key="1">
    <citation type="submission" date="2021-05" db="EMBL/GenBank/DDBJ databases">
        <title>The genome of the haptophyte Pavlova lutheri (Diacronema luteri, Pavlovales) - a model for lipid biosynthesis in eukaryotic algae.</title>
        <authorList>
            <person name="Hulatt C.J."/>
            <person name="Posewitz M.C."/>
        </authorList>
    </citation>
    <scope>NUCLEOTIDE SEQUENCE</scope>
    <source>
        <strain evidence="2">NIVA-4/92</strain>
    </source>
</reference>
<evidence type="ECO:0000256" key="1">
    <source>
        <dbReference type="SAM" id="SignalP"/>
    </source>
</evidence>
<protein>
    <submittedName>
        <fullName evidence="2">Uncharacterized protein</fullName>
    </submittedName>
</protein>
<dbReference type="GO" id="GO:0009644">
    <property type="term" value="P:response to high light intensity"/>
    <property type="evidence" value="ECO:0007669"/>
    <property type="project" value="InterPro"/>
</dbReference>
<gene>
    <name evidence="2" type="ORF">KFE25_002607</name>
</gene>
<dbReference type="AlphaFoldDB" id="A0A8J5XMR5"/>